<gene>
    <name evidence="6" type="ORF">CWC46_03940</name>
    <name evidence="7" type="ORF">Ser39006_003940</name>
</gene>
<reference evidence="6 9" key="3">
    <citation type="submission" date="2017-11" db="EMBL/GenBank/DDBJ databases">
        <title>Complete genome sequence of Serratia sp. ATCC 39006 LacA.</title>
        <authorList>
            <person name="Hampton H.G."/>
            <person name="Jackson S.A."/>
            <person name="Jauregui R."/>
            <person name="Poulter G.T.M."/>
            <person name="Salmond G.P.C."/>
            <person name="Fineran P.C."/>
        </authorList>
    </citation>
    <scope>NUCLEOTIDE SEQUENCE [LARGE SCALE GENOMIC DNA]</scope>
    <source>
        <strain evidence="6 9">ATCC 39006</strain>
    </source>
</reference>
<evidence type="ECO:0000256" key="3">
    <source>
        <dbReference type="ARBA" id="ARBA00023125"/>
    </source>
</evidence>
<keyword evidence="3" id="KW-0238">DNA-binding</keyword>
<dbReference type="SUPFAM" id="SSF46955">
    <property type="entry name" value="Putative DNA-binding domain"/>
    <property type="match status" value="1"/>
</dbReference>
<protein>
    <submittedName>
        <fullName evidence="7">MerR family transcriptional regulator</fullName>
    </submittedName>
</protein>
<evidence type="ECO:0000313" key="7">
    <source>
        <dbReference type="EMBL" id="AUH03356.1"/>
    </source>
</evidence>
<dbReference type="PRINTS" id="PR00040">
    <property type="entry name" value="HTHMERR"/>
</dbReference>
<name>A0A2I5TFM2_SERS3</name>
<evidence type="ECO:0000313" key="9">
    <source>
        <dbReference type="Proteomes" id="UP000233778"/>
    </source>
</evidence>
<dbReference type="KEGG" id="serq:CWC46_03940"/>
<reference evidence="7" key="2">
    <citation type="submission" date="2013-09" db="EMBL/GenBank/DDBJ databases">
        <authorList>
            <person name="Wang G."/>
            <person name="Yang Y."/>
            <person name="Su Y."/>
        </authorList>
    </citation>
    <scope>NUCLEOTIDE SEQUENCE</scope>
    <source>
        <strain evidence="7">ATCC 39006</strain>
    </source>
</reference>
<dbReference type="PANTHER" id="PTHR30204:SF69">
    <property type="entry name" value="MERR-FAMILY TRANSCRIPTIONAL REGULATOR"/>
    <property type="match status" value="1"/>
</dbReference>
<keyword evidence="4" id="KW-0804">Transcription</keyword>
<dbReference type="InterPro" id="IPR009061">
    <property type="entry name" value="DNA-bd_dom_put_sf"/>
</dbReference>
<organism evidence="7 8">
    <name type="scientific">Serratia sp. (strain ATCC 39006)</name>
    <name type="common">Prodigiosinella confusarubida</name>
    <dbReference type="NCBI Taxonomy" id="104623"/>
    <lineage>
        <taxon>Bacteria</taxon>
        <taxon>Pseudomonadati</taxon>
        <taxon>Pseudomonadota</taxon>
        <taxon>Gammaproteobacteria</taxon>
        <taxon>Enterobacterales</taxon>
        <taxon>Pectobacteriaceae</taxon>
        <taxon>Prodigiosinella</taxon>
    </lineage>
</organism>
<dbReference type="InterPro" id="IPR000551">
    <property type="entry name" value="MerR-type_HTH_dom"/>
</dbReference>
<dbReference type="Proteomes" id="UP000017700">
    <property type="component" value="Chromosome"/>
</dbReference>
<evidence type="ECO:0000256" key="2">
    <source>
        <dbReference type="ARBA" id="ARBA00023015"/>
    </source>
</evidence>
<dbReference type="PROSITE" id="PS50937">
    <property type="entry name" value="HTH_MERR_2"/>
    <property type="match status" value="1"/>
</dbReference>
<dbReference type="Pfam" id="PF13411">
    <property type="entry name" value="MerR_1"/>
    <property type="match status" value="1"/>
</dbReference>
<evidence type="ECO:0000259" key="5">
    <source>
        <dbReference type="PROSITE" id="PS50937"/>
    </source>
</evidence>
<dbReference type="EMBL" id="CP025085">
    <property type="protein sequence ID" value="AUG99041.1"/>
    <property type="molecule type" value="Genomic_DNA"/>
</dbReference>
<dbReference type="STRING" id="104623.Ser39006_00224"/>
<sequence length="134" mass="15426">MEMKIKDISTKTGVSARMIRYYEEQGLLKPNRTTSGYRSFSSCDLNIIRNIQSLQEAGLTLDSIRILMPCIINEHVTFSPCPKIISTLKEHKAKIQADLQKNSHALFLLEKYLSETEKSPDESQIREPFRINNH</sequence>
<evidence type="ECO:0000313" key="6">
    <source>
        <dbReference type="EMBL" id="AUG99041.1"/>
    </source>
</evidence>
<evidence type="ECO:0000313" key="8">
    <source>
        <dbReference type="Proteomes" id="UP000017700"/>
    </source>
</evidence>
<dbReference type="AlphaFoldDB" id="A0A2I5TFM2"/>
<proteinExistence type="predicted"/>
<evidence type="ECO:0000256" key="4">
    <source>
        <dbReference type="ARBA" id="ARBA00023163"/>
    </source>
</evidence>
<dbReference type="InterPro" id="IPR047057">
    <property type="entry name" value="MerR_fam"/>
</dbReference>
<dbReference type="Proteomes" id="UP000233778">
    <property type="component" value="Chromosome"/>
</dbReference>
<reference evidence="7" key="4">
    <citation type="submission" date="2017-11" db="EMBL/GenBank/DDBJ databases">
        <title>Complete genome sequence of Serratia sp. ATCC 39006.</title>
        <authorList>
            <person name="Hampton H.G."/>
            <person name="Jackson S.A."/>
            <person name="Jauregui R."/>
            <person name="Poulter G.T.M."/>
            <person name="Salmond G.P.C."/>
            <person name="Fineran P.C."/>
        </authorList>
    </citation>
    <scope>NUCLEOTIDE SEQUENCE</scope>
    <source>
        <strain evidence="7">ATCC 39006</strain>
    </source>
</reference>
<dbReference type="KEGG" id="sera:Ser39006_003940"/>
<dbReference type="SMART" id="SM00422">
    <property type="entry name" value="HTH_MERR"/>
    <property type="match status" value="1"/>
</dbReference>
<keyword evidence="8" id="KW-1185">Reference proteome</keyword>
<dbReference type="Gene3D" id="1.10.1660.10">
    <property type="match status" value="1"/>
</dbReference>
<evidence type="ECO:0000256" key="1">
    <source>
        <dbReference type="ARBA" id="ARBA00022491"/>
    </source>
</evidence>
<dbReference type="GO" id="GO:0003700">
    <property type="term" value="F:DNA-binding transcription factor activity"/>
    <property type="evidence" value="ECO:0007669"/>
    <property type="project" value="InterPro"/>
</dbReference>
<accession>A0A2I5TFM2</accession>
<keyword evidence="2" id="KW-0805">Transcription regulation</keyword>
<feature type="domain" description="HTH merR-type" evidence="5">
    <location>
        <begin position="1"/>
        <end position="70"/>
    </location>
</feature>
<keyword evidence="1" id="KW-0678">Repressor</keyword>
<reference evidence="7 8" key="1">
    <citation type="journal article" date="2013" name="Genome Announc.">
        <title>Draft genome sequence of Serratia sp. strain ATCC 39006, a model bacterium for analysis of the biosynthesis and regulation of prodigiosin, a carbapenem, and gas vesicles.</title>
        <authorList>
            <person name="Fineran P.C."/>
            <person name="Iglesias Cans M.C."/>
            <person name="Ramsay J.P."/>
            <person name="Wilf N.M."/>
            <person name="Cossyleon D."/>
            <person name="McNeil M.B."/>
            <person name="Williamson N.R."/>
            <person name="Monson R.E."/>
            <person name="Becher S.A."/>
            <person name="Stanton J.A."/>
            <person name="Brugger K."/>
            <person name="Brown S.D."/>
            <person name="Salmond G.P."/>
        </authorList>
    </citation>
    <scope>NUCLEOTIDE SEQUENCE [LARGE SCALE GENOMIC DNA]</scope>
    <source>
        <strain evidence="7">ATCC 39006</strain>
        <strain evidence="8">ATCC 39006 / SC 11482</strain>
    </source>
</reference>
<dbReference type="PANTHER" id="PTHR30204">
    <property type="entry name" value="REDOX-CYCLING DRUG-SENSING TRANSCRIPTIONAL ACTIVATOR SOXR"/>
    <property type="match status" value="1"/>
</dbReference>
<dbReference type="GO" id="GO:0003677">
    <property type="term" value="F:DNA binding"/>
    <property type="evidence" value="ECO:0007669"/>
    <property type="project" value="UniProtKB-KW"/>
</dbReference>
<dbReference type="EMBL" id="CP025084">
    <property type="protein sequence ID" value="AUH03356.1"/>
    <property type="molecule type" value="Genomic_DNA"/>
</dbReference>